<comment type="caution">
    <text evidence="2">The sequence shown here is derived from an EMBL/GenBank/DDBJ whole genome shotgun (WGS) entry which is preliminary data.</text>
</comment>
<keyword evidence="3" id="KW-1185">Reference proteome</keyword>
<evidence type="ECO:0000313" key="2">
    <source>
        <dbReference type="EMBL" id="KAL1222226.1"/>
    </source>
</evidence>
<feature type="domain" description="Retrovirus-related Pol polyprotein from transposon TNT 1-94-like beta-barrel" evidence="1">
    <location>
        <begin position="191"/>
        <end position="237"/>
    </location>
</feature>
<reference evidence="2 3" key="1">
    <citation type="submission" date="2024-04" db="EMBL/GenBank/DDBJ databases">
        <title>Genome assembly C_amara_ONT_v2.</title>
        <authorList>
            <person name="Yant L."/>
            <person name="Moore C."/>
            <person name="Slenker M."/>
        </authorList>
    </citation>
    <scope>NUCLEOTIDE SEQUENCE [LARGE SCALE GENOMIC DNA]</scope>
    <source>
        <tissue evidence="2">Leaf</tissue>
    </source>
</reference>
<dbReference type="Proteomes" id="UP001558713">
    <property type="component" value="Unassembled WGS sequence"/>
</dbReference>
<protein>
    <submittedName>
        <fullName evidence="2">Retrovirus-related Pol polyprotein from transposon TNT 1-94</fullName>
    </submittedName>
</protein>
<dbReference type="EMBL" id="JBANAX010000105">
    <property type="protein sequence ID" value="KAL1222226.1"/>
    <property type="molecule type" value="Genomic_DNA"/>
</dbReference>
<evidence type="ECO:0000259" key="1">
    <source>
        <dbReference type="Pfam" id="PF22936"/>
    </source>
</evidence>
<gene>
    <name evidence="2" type="ORF">V5N11_026743</name>
</gene>
<name>A0ABD1BYX9_CARAN</name>
<organism evidence="2 3">
    <name type="scientific">Cardamine amara subsp. amara</name>
    <dbReference type="NCBI Taxonomy" id="228776"/>
    <lineage>
        <taxon>Eukaryota</taxon>
        <taxon>Viridiplantae</taxon>
        <taxon>Streptophyta</taxon>
        <taxon>Embryophyta</taxon>
        <taxon>Tracheophyta</taxon>
        <taxon>Spermatophyta</taxon>
        <taxon>Magnoliopsida</taxon>
        <taxon>eudicotyledons</taxon>
        <taxon>Gunneridae</taxon>
        <taxon>Pentapetalae</taxon>
        <taxon>rosids</taxon>
        <taxon>malvids</taxon>
        <taxon>Brassicales</taxon>
        <taxon>Brassicaceae</taxon>
        <taxon>Cardamineae</taxon>
        <taxon>Cardamine</taxon>
    </lineage>
</organism>
<dbReference type="Pfam" id="PF14223">
    <property type="entry name" value="Retrotran_gag_2"/>
    <property type="match status" value="1"/>
</dbReference>
<proteinExistence type="predicted"/>
<dbReference type="AlphaFoldDB" id="A0ABD1BYX9"/>
<dbReference type="InterPro" id="IPR054722">
    <property type="entry name" value="PolX-like_BBD"/>
</dbReference>
<sequence length="237" mass="26636">MYISKSPSSKMYLKQRLYLFKMSEGSNLIQHVNQFYHITADLERVGVTVEDKAMIMLCSLTPEYETLVTALLANKETIIMQSATDSLLGHHNRHQQHGSRVNSQGDGLYVRFNQGNGGQKNKGKQGDNMKKKAVSYKCQKIGHYKRDYPMNKKQNGGGESSNTANVVQQEGTITVEFDMLAVTTSNHTDSWILDTGCSFHMTSNKEWFETYEVGNFGTVKLADNISCSIIGVNQIKF</sequence>
<accession>A0ABD1BYX9</accession>
<dbReference type="Pfam" id="PF22936">
    <property type="entry name" value="Pol_BBD"/>
    <property type="match status" value="1"/>
</dbReference>
<evidence type="ECO:0000313" key="3">
    <source>
        <dbReference type="Proteomes" id="UP001558713"/>
    </source>
</evidence>